<dbReference type="OrthoDB" id="28127at2759"/>
<accession>A0A8J2I9V7</accession>
<dbReference type="InterPro" id="IPR036291">
    <property type="entry name" value="NAD(P)-bd_dom_sf"/>
</dbReference>
<proteinExistence type="predicted"/>
<dbReference type="GeneID" id="67010818"/>
<comment type="caution">
    <text evidence="1">The sequence shown here is derived from an EMBL/GenBank/DDBJ whole genome shotgun (WGS) entry which is preliminary data.</text>
</comment>
<dbReference type="SUPFAM" id="SSF51735">
    <property type="entry name" value="NAD(P)-binding Rossmann-fold domains"/>
    <property type="match status" value="1"/>
</dbReference>
<gene>
    <name evidence="1" type="ORF">ALTATR162_LOCUS10635</name>
</gene>
<organism evidence="1 2">
    <name type="scientific">Alternaria atra</name>
    <dbReference type="NCBI Taxonomy" id="119953"/>
    <lineage>
        <taxon>Eukaryota</taxon>
        <taxon>Fungi</taxon>
        <taxon>Dikarya</taxon>
        <taxon>Ascomycota</taxon>
        <taxon>Pezizomycotina</taxon>
        <taxon>Dothideomycetes</taxon>
        <taxon>Pleosporomycetidae</taxon>
        <taxon>Pleosporales</taxon>
        <taxon>Pleosporineae</taxon>
        <taxon>Pleosporaceae</taxon>
        <taxon>Alternaria</taxon>
        <taxon>Alternaria sect. Ulocladioides</taxon>
    </lineage>
</organism>
<protein>
    <submittedName>
        <fullName evidence="1">Uncharacterized protein</fullName>
    </submittedName>
</protein>
<dbReference type="RefSeq" id="XP_043174208.1">
    <property type="nucleotide sequence ID" value="XM_043318273.1"/>
</dbReference>
<name>A0A8J2I9V7_9PLEO</name>
<keyword evidence="2" id="KW-1185">Reference proteome</keyword>
<dbReference type="Proteomes" id="UP000676310">
    <property type="component" value="Unassembled WGS sequence"/>
</dbReference>
<evidence type="ECO:0000313" key="2">
    <source>
        <dbReference type="Proteomes" id="UP000676310"/>
    </source>
</evidence>
<dbReference type="EMBL" id="CAJRGZ010000029">
    <property type="protein sequence ID" value="CAG5183547.1"/>
    <property type="molecule type" value="Genomic_DNA"/>
</dbReference>
<evidence type="ECO:0000313" key="1">
    <source>
        <dbReference type="EMBL" id="CAG5183547.1"/>
    </source>
</evidence>
<reference evidence="1" key="1">
    <citation type="submission" date="2021-05" db="EMBL/GenBank/DDBJ databases">
        <authorList>
            <person name="Stam R."/>
        </authorList>
    </citation>
    <scope>NUCLEOTIDE SEQUENCE</scope>
    <source>
        <strain evidence="1">CS162</strain>
    </source>
</reference>
<sequence length="74" mass="8189">MVKIAIAGGTGNVGQEIVDVLTANITDFVRTKVANQRNSILITYALTQKASQLERYNLFVYLAVCIERDDEKGQ</sequence>
<dbReference type="AlphaFoldDB" id="A0A8J2I9V7"/>